<organism evidence="2 3">
    <name type="scientific">Conoideocrella luteorostrata</name>
    <dbReference type="NCBI Taxonomy" id="1105319"/>
    <lineage>
        <taxon>Eukaryota</taxon>
        <taxon>Fungi</taxon>
        <taxon>Dikarya</taxon>
        <taxon>Ascomycota</taxon>
        <taxon>Pezizomycotina</taxon>
        <taxon>Sordariomycetes</taxon>
        <taxon>Hypocreomycetidae</taxon>
        <taxon>Hypocreales</taxon>
        <taxon>Clavicipitaceae</taxon>
        <taxon>Conoideocrella</taxon>
    </lineage>
</organism>
<dbReference type="InterPro" id="IPR008000">
    <property type="entry name" value="Rham/fucose_mutarotase"/>
</dbReference>
<dbReference type="InterPro" id="IPR011008">
    <property type="entry name" value="Dimeric_a/b-barrel"/>
</dbReference>
<dbReference type="Gene3D" id="3.30.70.100">
    <property type="match status" value="1"/>
</dbReference>
<keyword evidence="3" id="KW-1185">Reference proteome</keyword>
<dbReference type="PANTHER" id="PTHR34389">
    <property type="entry name" value="L-RHAMNOSE MUTAROTASE"/>
    <property type="match status" value="1"/>
</dbReference>
<evidence type="ECO:0000256" key="1">
    <source>
        <dbReference type="SAM" id="MobiDB-lite"/>
    </source>
</evidence>
<feature type="compositionally biased region" description="Low complexity" evidence="1">
    <location>
        <begin position="24"/>
        <end position="35"/>
    </location>
</feature>
<evidence type="ECO:0000313" key="2">
    <source>
        <dbReference type="EMBL" id="KAK2590893.1"/>
    </source>
</evidence>
<name>A0AAJ0FTR4_9HYPO</name>
<dbReference type="GO" id="GO:0016857">
    <property type="term" value="F:racemase and epimerase activity, acting on carbohydrates and derivatives"/>
    <property type="evidence" value="ECO:0007669"/>
    <property type="project" value="InterPro"/>
</dbReference>
<feature type="region of interest" description="Disordered" evidence="1">
    <location>
        <begin position="1"/>
        <end position="39"/>
    </location>
</feature>
<accession>A0AAJ0FTR4</accession>
<feature type="compositionally biased region" description="Pro residues" evidence="1">
    <location>
        <begin position="1"/>
        <end position="14"/>
    </location>
</feature>
<evidence type="ECO:0008006" key="4">
    <source>
        <dbReference type="Google" id="ProtNLM"/>
    </source>
</evidence>
<gene>
    <name evidence="2" type="ORF">QQS21_011417</name>
</gene>
<dbReference type="EMBL" id="JASWJB010000385">
    <property type="protein sequence ID" value="KAK2590893.1"/>
    <property type="molecule type" value="Genomic_DNA"/>
</dbReference>
<dbReference type="Pfam" id="PF05336">
    <property type="entry name" value="rhaM"/>
    <property type="match status" value="1"/>
</dbReference>
<proteinExistence type="predicted"/>
<sequence length="153" mass="17459">MWKPPSPSEAPQSPPELVLSAGSTLPLTGPPTTRTKNPGRRFGQVIRLKRDHAEEYKACHERIWPEVAKQIKDCGMVDYSIFYDDALGLLFSTFKYIGYDYTGDMERMAENPKVREWWTMTDSFQESLVSGAVSSEAGVPSWWKPMEEVFYQA</sequence>
<protein>
    <recommendedName>
        <fullName evidence="4">DUF718 domain protein</fullName>
    </recommendedName>
</protein>
<comment type="caution">
    <text evidence="2">The sequence shown here is derived from an EMBL/GenBank/DDBJ whole genome shotgun (WGS) entry which is preliminary data.</text>
</comment>
<dbReference type="AlphaFoldDB" id="A0AAJ0FTR4"/>
<dbReference type="Proteomes" id="UP001251528">
    <property type="component" value="Unassembled WGS sequence"/>
</dbReference>
<evidence type="ECO:0000313" key="3">
    <source>
        <dbReference type="Proteomes" id="UP001251528"/>
    </source>
</evidence>
<dbReference type="PANTHER" id="PTHR34389:SF2">
    <property type="entry name" value="L-RHAMNOSE MUTAROTASE"/>
    <property type="match status" value="1"/>
</dbReference>
<reference evidence="2" key="1">
    <citation type="submission" date="2023-06" db="EMBL/GenBank/DDBJ databases">
        <title>Conoideocrella luteorostrata (Hypocreales: Clavicipitaceae), a potential biocontrol fungus for elongate hemlock scale in United States Christmas tree production areas.</title>
        <authorList>
            <person name="Barrett H."/>
            <person name="Lovett B."/>
            <person name="Macias A.M."/>
            <person name="Stajich J.E."/>
            <person name="Kasson M.T."/>
        </authorList>
    </citation>
    <scope>NUCLEOTIDE SEQUENCE</scope>
    <source>
        <strain evidence="2">ARSEF 14590</strain>
    </source>
</reference>
<dbReference type="SUPFAM" id="SSF54909">
    <property type="entry name" value="Dimeric alpha+beta barrel"/>
    <property type="match status" value="1"/>
</dbReference>